<evidence type="ECO:0008006" key="9">
    <source>
        <dbReference type="Google" id="ProtNLM"/>
    </source>
</evidence>
<accession>A0A642UX16</accession>
<dbReference type="AlphaFoldDB" id="A0A642UX16"/>
<evidence type="ECO:0000256" key="6">
    <source>
        <dbReference type="SAM" id="Phobius"/>
    </source>
</evidence>
<organism evidence="7 8">
    <name type="scientific">Diutina rugosa</name>
    <name type="common">Yeast</name>
    <name type="synonym">Candida rugosa</name>
    <dbReference type="NCBI Taxonomy" id="5481"/>
    <lineage>
        <taxon>Eukaryota</taxon>
        <taxon>Fungi</taxon>
        <taxon>Dikarya</taxon>
        <taxon>Ascomycota</taxon>
        <taxon>Saccharomycotina</taxon>
        <taxon>Pichiomycetes</taxon>
        <taxon>Debaryomycetaceae</taxon>
        <taxon>Diutina</taxon>
    </lineage>
</organism>
<proteinExistence type="inferred from homology"/>
<sequence>MRLLINRLPQLASLARPAAVLGVSSFAMWSAMRPARLLLNDTYVTAGQHGPVEVIHGSVDGKDFQATINFEQMTIGSITGMVLGVIVGKLSSALVLVTLSAYFLVSYLEKKGIISVPWNQIITLGREKINVKHLIFEKPSFKVPFSLAFLIAAYNVR</sequence>
<comment type="similarity">
    <text evidence="2">Belongs to the FUN14 family.</text>
</comment>
<evidence type="ECO:0000256" key="4">
    <source>
        <dbReference type="ARBA" id="ARBA00022989"/>
    </source>
</evidence>
<evidence type="ECO:0000256" key="3">
    <source>
        <dbReference type="ARBA" id="ARBA00022692"/>
    </source>
</evidence>
<dbReference type="GO" id="GO:0016020">
    <property type="term" value="C:membrane"/>
    <property type="evidence" value="ECO:0007669"/>
    <property type="project" value="UniProtKB-SubCell"/>
</dbReference>
<dbReference type="EMBL" id="SWFT01000026">
    <property type="protein sequence ID" value="KAA8907289.1"/>
    <property type="molecule type" value="Genomic_DNA"/>
</dbReference>
<dbReference type="OrthoDB" id="3990500at2759"/>
<keyword evidence="8" id="KW-1185">Reference proteome</keyword>
<dbReference type="InterPro" id="IPR007014">
    <property type="entry name" value="FUN14"/>
</dbReference>
<comment type="caution">
    <text evidence="7">The sequence shown here is derived from an EMBL/GenBank/DDBJ whole genome shotgun (WGS) entry which is preliminary data.</text>
</comment>
<feature type="transmembrane region" description="Helical" evidence="6">
    <location>
        <begin position="81"/>
        <end position="105"/>
    </location>
</feature>
<dbReference type="Pfam" id="PF04930">
    <property type="entry name" value="FUN14"/>
    <property type="match status" value="1"/>
</dbReference>
<name>A0A642UX16_DIURU</name>
<protein>
    <recommendedName>
        <fullName evidence="9">FUN14 domain-containing protein</fullName>
    </recommendedName>
</protein>
<comment type="subcellular location">
    <subcellularLocation>
        <location evidence="1">Membrane</location>
    </subcellularLocation>
</comment>
<evidence type="ECO:0000313" key="7">
    <source>
        <dbReference type="EMBL" id="KAA8907289.1"/>
    </source>
</evidence>
<keyword evidence="4 6" id="KW-1133">Transmembrane helix</keyword>
<dbReference type="RefSeq" id="XP_034014598.1">
    <property type="nucleotide sequence ID" value="XM_034158876.1"/>
</dbReference>
<keyword evidence="5 6" id="KW-0472">Membrane</keyword>
<dbReference type="Proteomes" id="UP000449547">
    <property type="component" value="Unassembled WGS sequence"/>
</dbReference>
<reference evidence="7 8" key="1">
    <citation type="submission" date="2019-07" db="EMBL/GenBank/DDBJ databases">
        <title>Genome assembly of two rare yeast pathogens: Diutina rugosa and Trichomonascus ciferrii.</title>
        <authorList>
            <person name="Mixao V."/>
            <person name="Saus E."/>
            <person name="Hansen A."/>
            <person name="Lass-Flor C."/>
            <person name="Gabaldon T."/>
        </authorList>
    </citation>
    <scope>NUCLEOTIDE SEQUENCE [LARGE SCALE GENOMIC DNA]</scope>
    <source>
        <strain evidence="7 8">CBS 613</strain>
    </source>
</reference>
<evidence type="ECO:0000256" key="1">
    <source>
        <dbReference type="ARBA" id="ARBA00004370"/>
    </source>
</evidence>
<gene>
    <name evidence="7" type="ORF">DIURU_000609</name>
</gene>
<evidence type="ECO:0000313" key="8">
    <source>
        <dbReference type="Proteomes" id="UP000449547"/>
    </source>
</evidence>
<keyword evidence="3 6" id="KW-0812">Transmembrane</keyword>
<evidence type="ECO:0000256" key="2">
    <source>
        <dbReference type="ARBA" id="ARBA00009160"/>
    </source>
</evidence>
<feature type="transmembrane region" description="Helical" evidence="6">
    <location>
        <begin position="12"/>
        <end position="32"/>
    </location>
</feature>
<dbReference type="GeneID" id="54779262"/>
<evidence type="ECO:0000256" key="5">
    <source>
        <dbReference type="ARBA" id="ARBA00023136"/>
    </source>
</evidence>
<dbReference type="VEuPathDB" id="FungiDB:DIURU_000609"/>